<dbReference type="Proteomes" id="UP000620262">
    <property type="component" value="Unassembled WGS sequence"/>
</dbReference>
<name>A0ABR9IJ75_RHIVS</name>
<evidence type="ECO:0000313" key="1">
    <source>
        <dbReference type="EMBL" id="MBE1503243.1"/>
    </source>
</evidence>
<organism evidence="1 2">
    <name type="scientific">Rhizobium viscosum</name>
    <name type="common">Arthrobacter viscosus</name>
    <dbReference type="NCBI Taxonomy" id="1673"/>
    <lineage>
        <taxon>Bacteria</taxon>
        <taxon>Pseudomonadati</taxon>
        <taxon>Pseudomonadota</taxon>
        <taxon>Alphaproteobacteria</taxon>
        <taxon>Hyphomicrobiales</taxon>
        <taxon>Rhizobiaceae</taxon>
        <taxon>Rhizobium/Agrobacterium group</taxon>
        <taxon>Rhizobium</taxon>
    </lineage>
</organism>
<evidence type="ECO:0000313" key="2">
    <source>
        <dbReference type="Proteomes" id="UP000620262"/>
    </source>
</evidence>
<protein>
    <submittedName>
        <fullName evidence="1">Uncharacterized protein</fullName>
    </submittedName>
</protein>
<reference evidence="1 2" key="1">
    <citation type="submission" date="2020-10" db="EMBL/GenBank/DDBJ databases">
        <title>Sequencing the genomes of 1000 actinobacteria strains.</title>
        <authorList>
            <person name="Klenk H.-P."/>
        </authorList>
    </citation>
    <scope>NUCLEOTIDE SEQUENCE [LARGE SCALE GENOMIC DNA]</scope>
    <source>
        <strain evidence="1 2">DSM 7307</strain>
    </source>
</reference>
<comment type="caution">
    <text evidence="1">The sequence shown here is derived from an EMBL/GenBank/DDBJ whole genome shotgun (WGS) entry which is preliminary data.</text>
</comment>
<dbReference type="EMBL" id="JADBEC010000001">
    <property type="protein sequence ID" value="MBE1503243.1"/>
    <property type="molecule type" value="Genomic_DNA"/>
</dbReference>
<accession>A0ABR9IJ75</accession>
<keyword evidence="2" id="KW-1185">Reference proteome</keyword>
<gene>
    <name evidence="1" type="ORF">H4W29_000424</name>
</gene>
<sequence length="92" mass="10028">MADSGTVETPLSQAESTVFVKDGSVHSRFAAGKKPATDASCLPQTHVSAHKFSRREKARIYKGLKVNLVNRKILRECSKNAKKANDKAQSLS</sequence>
<proteinExistence type="predicted"/>
<dbReference type="RefSeq" id="WP_246517096.1">
    <property type="nucleotide sequence ID" value="NZ_BAAAVL010000003.1"/>
</dbReference>